<keyword evidence="8" id="KW-1185">Reference proteome</keyword>
<dbReference type="RefSeq" id="XP_049151083.1">
    <property type="nucleotide sequence ID" value="XM_049293937.1"/>
</dbReference>
<accession>A0A9Q8WNL4</accession>
<evidence type="ECO:0000256" key="6">
    <source>
        <dbReference type="SAM" id="MobiDB-lite"/>
    </source>
</evidence>
<gene>
    <name evidence="7" type="ORF">CLUP02_15013</name>
</gene>
<evidence type="ECO:0000313" key="8">
    <source>
        <dbReference type="Proteomes" id="UP000830671"/>
    </source>
</evidence>
<evidence type="ECO:0000256" key="3">
    <source>
        <dbReference type="ARBA" id="ARBA00013252"/>
    </source>
</evidence>
<dbReference type="EC" id="4.2.1.96" evidence="3"/>
<comment type="catalytic activity">
    <reaction evidence="1">
        <text>(4aS,6R)-4a-hydroxy-L-erythro-5,6,7,8-tetrahydrobiopterin = (6R)-L-erythro-6,7-dihydrobiopterin + H2O</text>
        <dbReference type="Rhea" id="RHEA:11920"/>
        <dbReference type="ChEBI" id="CHEBI:15377"/>
        <dbReference type="ChEBI" id="CHEBI:15642"/>
        <dbReference type="ChEBI" id="CHEBI:43120"/>
        <dbReference type="EC" id="4.2.1.96"/>
    </reaction>
</comment>
<evidence type="ECO:0000256" key="1">
    <source>
        <dbReference type="ARBA" id="ARBA00001554"/>
    </source>
</evidence>
<proteinExistence type="inferred from homology"/>
<dbReference type="GO" id="GO:0006729">
    <property type="term" value="P:tetrahydrobiopterin biosynthetic process"/>
    <property type="evidence" value="ECO:0007669"/>
    <property type="project" value="InterPro"/>
</dbReference>
<feature type="region of interest" description="Disordered" evidence="6">
    <location>
        <begin position="91"/>
        <end position="116"/>
    </location>
</feature>
<organism evidence="7 8">
    <name type="scientific">Colletotrichum lupini</name>
    <dbReference type="NCBI Taxonomy" id="145971"/>
    <lineage>
        <taxon>Eukaryota</taxon>
        <taxon>Fungi</taxon>
        <taxon>Dikarya</taxon>
        <taxon>Ascomycota</taxon>
        <taxon>Pezizomycotina</taxon>
        <taxon>Sordariomycetes</taxon>
        <taxon>Hypocreomycetidae</taxon>
        <taxon>Glomerellales</taxon>
        <taxon>Glomerellaceae</taxon>
        <taxon>Colletotrichum</taxon>
        <taxon>Colletotrichum acutatum species complex</taxon>
    </lineage>
</organism>
<dbReference type="Gene3D" id="3.30.1360.20">
    <property type="entry name" value="Transcriptional coactivator/pterin dehydratase"/>
    <property type="match status" value="1"/>
</dbReference>
<evidence type="ECO:0000256" key="4">
    <source>
        <dbReference type="ARBA" id="ARBA00023239"/>
    </source>
</evidence>
<evidence type="ECO:0000256" key="5">
    <source>
        <dbReference type="ARBA" id="ARBA00030497"/>
    </source>
</evidence>
<name>A0A9Q8WNL4_9PEZI</name>
<comment type="similarity">
    <text evidence="2">Belongs to the pterin-4-alpha-carbinolamine dehydratase family.</text>
</comment>
<dbReference type="GeneID" id="73348947"/>
<dbReference type="InterPro" id="IPR001533">
    <property type="entry name" value="Pterin_deHydtase"/>
</dbReference>
<sequence length="265" mass="28906">MSSKINCYEATSPISCSYICDSTTRTTSPKSIAKNTPSEMSIPARTLIRRIAHCTPRPLTSAPSRLSKTAAFPSPLQNFTQQQFAPRYQRTMSTTTTTAAPTPRFSKGSDESSLSPTLQTLLGQGRGWALVNDGEAVERSFKFKNFAKTWDFMTAVSLQCKIHNHHPEWSNVYNTTFIRWTTHVPKGLSDKDLKLALICDVLAKDFGEVEVPASEATTGTEAVSCGIRGLADKAAGTAGDCCTPKSYSPDHKVTVTIVPYNNVNT</sequence>
<dbReference type="AlphaFoldDB" id="A0A9Q8WNL4"/>
<reference evidence="7" key="1">
    <citation type="journal article" date="2021" name="Mol. Plant Microbe Interact.">
        <title>Complete Genome Sequence of the Plant-Pathogenic Fungus Colletotrichum lupini.</title>
        <authorList>
            <person name="Baroncelli R."/>
            <person name="Pensec F."/>
            <person name="Da Lio D."/>
            <person name="Boufleur T."/>
            <person name="Vicente I."/>
            <person name="Sarrocco S."/>
            <person name="Picot A."/>
            <person name="Baraldi E."/>
            <person name="Sukno S."/>
            <person name="Thon M."/>
            <person name="Le Floch G."/>
        </authorList>
    </citation>
    <scope>NUCLEOTIDE SEQUENCE</scope>
    <source>
        <strain evidence="7">IMI 504893</strain>
    </source>
</reference>
<protein>
    <recommendedName>
        <fullName evidence="3">4a-hydroxytetrahydrobiopterin dehydratase</fullName>
        <ecNumber evidence="3">4.2.1.96</ecNumber>
    </recommendedName>
    <alternativeName>
        <fullName evidence="5">4-alpha-hydroxy-tetrahydropterin dehydratase</fullName>
    </alternativeName>
</protein>
<evidence type="ECO:0000313" key="7">
    <source>
        <dbReference type="EMBL" id="UQC89482.1"/>
    </source>
</evidence>
<dbReference type="EMBL" id="CP019480">
    <property type="protein sequence ID" value="UQC89482.1"/>
    <property type="molecule type" value="Genomic_DNA"/>
</dbReference>
<evidence type="ECO:0000256" key="2">
    <source>
        <dbReference type="ARBA" id="ARBA00006472"/>
    </source>
</evidence>
<dbReference type="CDD" id="cd00488">
    <property type="entry name" value="PCD_DCoH"/>
    <property type="match status" value="1"/>
</dbReference>
<dbReference type="KEGG" id="clup:CLUP02_15013"/>
<dbReference type="Proteomes" id="UP000830671">
    <property type="component" value="Chromosome 8"/>
</dbReference>
<keyword evidence="4" id="KW-0456">Lyase</keyword>
<dbReference type="SUPFAM" id="SSF55248">
    <property type="entry name" value="PCD-like"/>
    <property type="match status" value="1"/>
</dbReference>
<dbReference type="InterPro" id="IPR036428">
    <property type="entry name" value="PCD_sf"/>
</dbReference>
<dbReference type="PANTHER" id="PTHR12599:SF0">
    <property type="entry name" value="PTERIN-4-ALPHA-CARBINOLAMINE DEHYDRATASE"/>
    <property type="match status" value="1"/>
</dbReference>
<dbReference type="Pfam" id="PF01329">
    <property type="entry name" value="Pterin_4a"/>
    <property type="match status" value="1"/>
</dbReference>
<feature type="compositionally biased region" description="Low complexity" evidence="6">
    <location>
        <begin position="94"/>
        <end position="103"/>
    </location>
</feature>
<dbReference type="PANTHER" id="PTHR12599">
    <property type="entry name" value="PTERIN-4-ALPHA-CARBINOLAMINE DEHYDRATASE"/>
    <property type="match status" value="1"/>
</dbReference>
<dbReference type="GO" id="GO:0008124">
    <property type="term" value="F:4-alpha-hydroxytetrahydrobiopterin dehydratase activity"/>
    <property type="evidence" value="ECO:0007669"/>
    <property type="project" value="UniProtKB-EC"/>
</dbReference>